<feature type="compositionally biased region" description="Low complexity" evidence="1">
    <location>
        <begin position="521"/>
        <end position="579"/>
    </location>
</feature>
<dbReference type="Proteomes" id="UP001314263">
    <property type="component" value="Unassembled WGS sequence"/>
</dbReference>
<feature type="compositionally biased region" description="Polar residues" evidence="1">
    <location>
        <begin position="627"/>
        <end position="644"/>
    </location>
</feature>
<protein>
    <submittedName>
        <fullName evidence="3">Uncharacterized protein</fullName>
    </submittedName>
</protein>
<feature type="region of interest" description="Disordered" evidence="1">
    <location>
        <begin position="323"/>
        <end position="360"/>
    </location>
</feature>
<evidence type="ECO:0000313" key="3">
    <source>
        <dbReference type="EMBL" id="CAK0785213.1"/>
    </source>
</evidence>
<dbReference type="AlphaFoldDB" id="A0AAV1ID85"/>
<evidence type="ECO:0000313" key="4">
    <source>
        <dbReference type="Proteomes" id="UP001314263"/>
    </source>
</evidence>
<feature type="region of interest" description="Disordered" evidence="1">
    <location>
        <begin position="448"/>
        <end position="470"/>
    </location>
</feature>
<accession>A0AAV1ID85</accession>
<feature type="region of interest" description="Disordered" evidence="1">
    <location>
        <begin position="520"/>
        <end position="674"/>
    </location>
</feature>
<feature type="compositionally biased region" description="Low complexity" evidence="1">
    <location>
        <begin position="340"/>
        <end position="360"/>
    </location>
</feature>
<feature type="compositionally biased region" description="Low complexity" evidence="1">
    <location>
        <begin position="651"/>
        <end position="674"/>
    </location>
</feature>
<feature type="region of interest" description="Disordered" evidence="1">
    <location>
        <begin position="827"/>
        <end position="876"/>
    </location>
</feature>
<reference evidence="3 4" key="1">
    <citation type="submission" date="2023-10" db="EMBL/GenBank/DDBJ databases">
        <authorList>
            <person name="Maclean D."/>
            <person name="Macfadyen A."/>
        </authorList>
    </citation>
    <scope>NUCLEOTIDE SEQUENCE [LARGE SCALE GENOMIC DNA]</scope>
</reference>
<sequence>MRRALQAALLAGALLACSISQAAAALNVTAAQAVVQTAAADPTTLAQADNIVKAVQSKLLINTLTGNLNVKGLAADPTIQASFVPLLEAASLASGPLWTAVNPPPAPVASSPTAATKVVKLAAADDTTLGWAQKLISAVQLSAAETGWSPQALAADPNVQAAIVPLLVSAANVSGVQWDMVDGSSLATERTSSFQALTPGMAPGMAPAAMPSLQAQPAPGATAQADPAAAQPGLLPGLPNIFGRKMLQVILNPGDALGLGTDYTKATPSAADAARLSAALGLQSAPPAQAQAWQQEREAYKDSVRTSDPATIQNALKNFNGVQMNPSKLYAPGAPASNVAPLTPQEQQVQQQQTQAPKQAPLALAPAQIVYGSKGKQAYAASAPRQAAQASTQIAQSAAQGSTATGPAVESTLASPQQTAASSQAAAPVAYSDISDVAAAAPAATVPNSHLNSGVLQRPESSDSTAAGPALTGATPYSAAAGPALTGATAYSAASDTPPSTAFDGGTAATAVGQNPLDSTALAGSSAAPMGSSGAASGRSATDSSSTSATQSSPPSSPASGAQALLPSLGGSLADSPGVAPAPPGASYSWLQPSRASTQLPASVQRAMTAKAPATSADGENVRRFVNQASFRVSPGSSDGQQQAEGGARTPAQQQQGRRLAQAPAVSGSAAAAQNPNLNNRLTRAFGSTATAIINAGADVVANAPNPNPGVAPPASNLVHLLGPVVSGAADLVLAPVPAPASTPPLRSGGPTSISSEAASGGAYAPSTRGSSIEGEVERAARAPAPAPGLAAAALAQRMPRLQGPHGPLEDALGYVAGLPGNLGLLPKLPPPGQLPSSSFQAQQQGLGPQGGSLDGQGGAAGDLQNIPLLGYGRRR</sequence>
<feature type="chain" id="PRO_5043931469" evidence="2">
    <location>
        <begin position="25"/>
        <end position="876"/>
    </location>
</feature>
<name>A0AAV1ID85_9CHLO</name>
<gene>
    <name evidence="3" type="ORF">CVIRNUC_008419</name>
</gene>
<feature type="compositionally biased region" description="Polar residues" evidence="1">
    <location>
        <begin position="589"/>
        <end position="602"/>
    </location>
</feature>
<dbReference type="EMBL" id="CAUYUE010000012">
    <property type="protein sequence ID" value="CAK0785213.1"/>
    <property type="molecule type" value="Genomic_DNA"/>
</dbReference>
<feature type="region of interest" description="Disordered" evidence="1">
    <location>
        <begin position="741"/>
        <end position="785"/>
    </location>
</feature>
<feature type="compositionally biased region" description="Gly residues" evidence="1">
    <location>
        <begin position="848"/>
        <end position="861"/>
    </location>
</feature>
<feature type="signal peptide" evidence="2">
    <location>
        <begin position="1"/>
        <end position="24"/>
    </location>
</feature>
<evidence type="ECO:0000256" key="1">
    <source>
        <dbReference type="SAM" id="MobiDB-lite"/>
    </source>
</evidence>
<evidence type="ECO:0000256" key="2">
    <source>
        <dbReference type="SAM" id="SignalP"/>
    </source>
</evidence>
<dbReference type="PROSITE" id="PS51257">
    <property type="entry name" value="PROKAR_LIPOPROTEIN"/>
    <property type="match status" value="1"/>
</dbReference>
<keyword evidence="2" id="KW-0732">Signal</keyword>
<proteinExistence type="predicted"/>
<keyword evidence="4" id="KW-1185">Reference proteome</keyword>
<organism evidence="3 4">
    <name type="scientific">Coccomyxa viridis</name>
    <dbReference type="NCBI Taxonomy" id="1274662"/>
    <lineage>
        <taxon>Eukaryota</taxon>
        <taxon>Viridiplantae</taxon>
        <taxon>Chlorophyta</taxon>
        <taxon>core chlorophytes</taxon>
        <taxon>Trebouxiophyceae</taxon>
        <taxon>Trebouxiophyceae incertae sedis</taxon>
        <taxon>Coccomyxaceae</taxon>
        <taxon>Coccomyxa</taxon>
    </lineage>
</organism>
<feature type="region of interest" description="Disordered" evidence="1">
    <location>
        <begin position="398"/>
        <end position="420"/>
    </location>
</feature>
<comment type="caution">
    <text evidence="3">The sequence shown here is derived from an EMBL/GenBank/DDBJ whole genome shotgun (WGS) entry which is preliminary data.</text>
</comment>